<proteinExistence type="predicted"/>
<feature type="compositionally biased region" description="Polar residues" evidence="6">
    <location>
        <begin position="633"/>
        <end position="644"/>
    </location>
</feature>
<feature type="domain" description="RING-type" evidence="7">
    <location>
        <begin position="538"/>
        <end position="593"/>
    </location>
</feature>
<evidence type="ECO:0000313" key="8">
    <source>
        <dbReference type="EMBL" id="POV97857.1"/>
    </source>
</evidence>
<dbReference type="EMBL" id="PKSM01000318">
    <property type="protein sequence ID" value="POV97857.1"/>
    <property type="molecule type" value="Genomic_DNA"/>
</dbReference>
<evidence type="ECO:0000256" key="5">
    <source>
        <dbReference type="SAM" id="Coils"/>
    </source>
</evidence>
<keyword evidence="3" id="KW-0862">Zinc</keyword>
<evidence type="ECO:0000256" key="1">
    <source>
        <dbReference type="ARBA" id="ARBA00022723"/>
    </source>
</evidence>
<evidence type="ECO:0000256" key="4">
    <source>
        <dbReference type="PROSITE-ProRule" id="PRU00175"/>
    </source>
</evidence>
<evidence type="ECO:0000256" key="6">
    <source>
        <dbReference type="SAM" id="MobiDB-lite"/>
    </source>
</evidence>
<name>A0A2S4UKW9_9BASI</name>
<evidence type="ECO:0000256" key="3">
    <source>
        <dbReference type="ARBA" id="ARBA00022833"/>
    </source>
</evidence>
<feature type="region of interest" description="Disordered" evidence="6">
    <location>
        <begin position="619"/>
        <end position="644"/>
    </location>
</feature>
<dbReference type="InterPro" id="IPR013083">
    <property type="entry name" value="Znf_RING/FYVE/PHD"/>
</dbReference>
<keyword evidence="5" id="KW-0175">Coiled coil</keyword>
<reference evidence="8 9" key="1">
    <citation type="submission" date="2017-12" db="EMBL/GenBank/DDBJ databases">
        <title>Gene loss provides genomic basis for host adaptation in cereal stripe rust fungi.</title>
        <authorList>
            <person name="Xia C."/>
        </authorList>
    </citation>
    <scope>NUCLEOTIDE SEQUENCE [LARGE SCALE GENOMIC DNA]</scope>
    <source>
        <strain evidence="8 9">93TX-2</strain>
    </source>
</reference>
<keyword evidence="2 4" id="KW-0863">Zinc-finger</keyword>
<evidence type="ECO:0000259" key="7">
    <source>
        <dbReference type="PROSITE" id="PS50089"/>
    </source>
</evidence>
<protein>
    <recommendedName>
        <fullName evidence="7">RING-type domain-containing protein</fullName>
    </recommendedName>
</protein>
<dbReference type="InterPro" id="IPR027370">
    <property type="entry name" value="Znf-RING_euk"/>
</dbReference>
<dbReference type="SUPFAM" id="SSF57850">
    <property type="entry name" value="RING/U-box"/>
    <property type="match status" value="1"/>
</dbReference>
<dbReference type="Gene3D" id="3.30.40.10">
    <property type="entry name" value="Zinc/RING finger domain, C3HC4 (zinc finger)"/>
    <property type="match status" value="1"/>
</dbReference>
<organism evidence="8 9">
    <name type="scientific">Puccinia striiformis</name>
    <dbReference type="NCBI Taxonomy" id="27350"/>
    <lineage>
        <taxon>Eukaryota</taxon>
        <taxon>Fungi</taxon>
        <taxon>Dikarya</taxon>
        <taxon>Basidiomycota</taxon>
        <taxon>Pucciniomycotina</taxon>
        <taxon>Pucciniomycetes</taxon>
        <taxon>Pucciniales</taxon>
        <taxon>Pucciniaceae</taxon>
        <taxon>Puccinia</taxon>
    </lineage>
</organism>
<feature type="region of interest" description="Disordered" evidence="6">
    <location>
        <begin position="365"/>
        <end position="386"/>
    </location>
</feature>
<dbReference type="InterPro" id="IPR017907">
    <property type="entry name" value="Znf_RING_CS"/>
</dbReference>
<dbReference type="Proteomes" id="UP000238274">
    <property type="component" value="Unassembled WGS sequence"/>
</dbReference>
<feature type="coiled-coil region" evidence="5">
    <location>
        <begin position="456"/>
        <end position="508"/>
    </location>
</feature>
<gene>
    <name evidence="8" type="ORF">PSHT_14348</name>
</gene>
<reference evidence="9" key="2">
    <citation type="journal article" date="2018" name="BMC Genomics">
        <title>Genomic insights into host adaptation between the wheat stripe rust pathogen (Puccinia striiformis f. sp. tritici) and the barley stripe rust pathogen (Puccinia striiformis f. sp. hordei).</title>
        <authorList>
            <person name="Xia C."/>
            <person name="Wang M."/>
            <person name="Yin C."/>
            <person name="Cornejo O.E."/>
            <person name="Hulbert S.H."/>
            <person name="Chen X."/>
        </authorList>
    </citation>
    <scope>NUCLEOTIDE SEQUENCE [LARGE SCALE GENOMIC DNA]</scope>
    <source>
        <strain evidence="9">93TX-2</strain>
    </source>
</reference>
<dbReference type="AlphaFoldDB" id="A0A2S4UKW9"/>
<dbReference type="PROSITE" id="PS00518">
    <property type="entry name" value="ZF_RING_1"/>
    <property type="match status" value="1"/>
</dbReference>
<keyword evidence="1" id="KW-0479">Metal-binding</keyword>
<evidence type="ECO:0000256" key="2">
    <source>
        <dbReference type="ARBA" id="ARBA00022771"/>
    </source>
</evidence>
<dbReference type="Pfam" id="PF13445">
    <property type="entry name" value="zf-RING_UBOX"/>
    <property type="match status" value="1"/>
</dbReference>
<dbReference type="InterPro" id="IPR001841">
    <property type="entry name" value="Znf_RING"/>
</dbReference>
<evidence type="ECO:0000313" key="9">
    <source>
        <dbReference type="Proteomes" id="UP000238274"/>
    </source>
</evidence>
<sequence length="644" mass="72590">MLGLQIAVREITLQIQKKRENSSPELRQKTRRMKKSKEIERILGKKLPTENEVARANGNGCALWCPRRDAGGVPRGTTGRGMRFKFFKCYGLSTGVLSGSPQPPNIKSERLKVKVKSHGTSLTVAELKKAIVRKGYPSLCDASRITLIWPVGDGCVLEDDMMASELEDNASLLALMTSTPREASYLHADGGLNIPHILYVYHSSTLRTHVKFPHSVMVPYAGQWTSWQTSWSASFSELFHQFTGVGFDQSLVTHELKRLEHRRLPEDIISSSHYGAGNLPYELADSHPQNSRFSAPLPVILLTPTPQKALSWAKRRRHHRFRVRASTSNSLPPPAPSVIMASPSEHESAYDDVFYQSFSSPPSTVNGSDCSSEESGRFSPQTPTVRGSDCSSLSSRSYMDWTSGQQSFFFLWLHSLTTQSNRRKVADLTRERNRLVSDSLKVKQQSGGDQASFKIVRLLEQQAAKFELERIQYNKELQLLTEVNEALREEVQQEVNTLKEVFEQVHNNNIDLNENQINETNLKTLRDIKDTLSTVLTCSICCERYGSLSSNIERRPIHLSCGHIFCATCLDQDWSHRASQGLEPHARCFNRCPTFDVHRLAEIYLLDDVNQVLEQRRISSPDKNGSDDPDCNTGENSQPLDLDQ</sequence>
<dbReference type="PROSITE" id="PS50089">
    <property type="entry name" value="ZF_RING_2"/>
    <property type="match status" value="1"/>
</dbReference>
<reference evidence="9" key="3">
    <citation type="journal article" date="2018" name="Mol. Plant Microbe Interact.">
        <title>Genome sequence resources for the wheat stripe rust pathogen (Puccinia striiformis f. sp. tritici) and the barley stripe rust pathogen (Puccinia striiformis f. sp. hordei).</title>
        <authorList>
            <person name="Xia C."/>
            <person name="Wang M."/>
            <person name="Yin C."/>
            <person name="Cornejo O.E."/>
            <person name="Hulbert S.H."/>
            <person name="Chen X."/>
        </authorList>
    </citation>
    <scope>NUCLEOTIDE SEQUENCE [LARGE SCALE GENOMIC DNA]</scope>
    <source>
        <strain evidence="9">93TX-2</strain>
    </source>
</reference>
<comment type="caution">
    <text evidence="8">The sequence shown here is derived from an EMBL/GenBank/DDBJ whole genome shotgun (WGS) entry which is preliminary data.</text>
</comment>
<dbReference type="VEuPathDB" id="FungiDB:PSHT_14348"/>
<dbReference type="SMART" id="SM00184">
    <property type="entry name" value="RING"/>
    <property type="match status" value="1"/>
</dbReference>
<accession>A0A2S4UKW9</accession>
<dbReference type="GO" id="GO:0008270">
    <property type="term" value="F:zinc ion binding"/>
    <property type="evidence" value="ECO:0007669"/>
    <property type="project" value="UniProtKB-KW"/>
</dbReference>
<dbReference type="OrthoDB" id="6105938at2759"/>
<keyword evidence="9" id="KW-1185">Reference proteome</keyword>
<dbReference type="VEuPathDB" id="FungiDB:PSTT_10164"/>